<dbReference type="EMBL" id="CAJHNH020000791">
    <property type="protein sequence ID" value="CAG5119897.1"/>
    <property type="molecule type" value="Genomic_DNA"/>
</dbReference>
<keyword evidence="4" id="KW-0408">Iron</keyword>
<protein>
    <submittedName>
        <fullName evidence="6">Uncharacterized protein</fullName>
    </submittedName>
</protein>
<evidence type="ECO:0000256" key="2">
    <source>
        <dbReference type="ARBA" id="ARBA00022617"/>
    </source>
</evidence>
<sequence length="211" mass="23823">MGCWESKNVDSPRRPSLFRSSAVYTTPEFGLGPPPGKLSPEELADVKHIMNTLRTEQLDLVMVSCMYDKLFQVHPSVKQMFINAAFLDPEYALGCTSDPWFQGFLKAYINAIIKYILLQADETKLQEFLGDLKESHLRVAGIEKIHVEMMMQFLYMGFVQTMGSSIDQRKRSALEHLLSLLYHDALQFLPLTSDSRPPAVTDDASSIRAAS</sequence>
<dbReference type="GO" id="GO:0020037">
    <property type="term" value="F:heme binding"/>
    <property type="evidence" value="ECO:0007669"/>
    <property type="project" value="InterPro"/>
</dbReference>
<dbReference type="SMR" id="A0A8S3YRK4"/>
<gene>
    <name evidence="6" type="ORF">CUNI_LOCUS5455</name>
</gene>
<dbReference type="AlphaFoldDB" id="A0A8S3YRK4"/>
<evidence type="ECO:0000256" key="5">
    <source>
        <dbReference type="ARBA" id="ARBA00023179"/>
    </source>
</evidence>
<evidence type="ECO:0000313" key="6">
    <source>
        <dbReference type="EMBL" id="CAG5119897.1"/>
    </source>
</evidence>
<evidence type="ECO:0000256" key="3">
    <source>
        <dbReference type="ARBA" id="ARBA00022723"/>
    </source>
</evidence>
<proteinExistence type="predicted"/>
<dbReference type="InterPro" id="IPR009050">
    <property type="entry name" value="Globin-like_sf"/>
</dbReference>
<dbReference type="InterPro" id="IPR044399">
    <property type="entry name" value="Mb-like_M"/>
</dbReference>
<accession>A0A8S3YRK4</accession>
<evidence type="ECO:0000256" key="4">
    <source>
        <dbReference type="ARBA" id="ARBA00023004"/>
    </source>
</evidence>
<dbReference type="Proteomes" id="UP000678393">
    <property type="component" value="Unassembled WGS sequence"/>
</dbReference>
<evidence type="ECO:0000313" key="7">
    <source>
        <dbReference type="Proteomes" id="UP000678393"/>
    </source>
</evidence>
<evidence type="ECO:0000256" key="1">
    <source>
        <dbReference type="ARBA" id="ARBA00022448"/>
    </source>
</evidence>
<dbReference type="GO" id="GO:0019825">
    <property type="term" value="F:oxygen binding"/>
    <property type="evidence" value="ECO:0007669"/>
    <property type="project" value="InterPro"/>
</dbReference>
<keyword evidence="7" id="KW-1185">Reference proteome</keyword>
<keyword evidence="1" id="KW-0813">Transport</keyword>
<keyword evidence="5" id="KW-0514">Muscle protein</keyword>
<reference evidence="6" key="1">
    <citation type="submission" date="2021-04" db="EMBL/GenBank/DDBJ databases">
        <authorList>
            <consortium name="Molecular Ecology Group"/>
        </authorList>
    </citation>
    <scope>NUCLEOTIDE SEQUENCE</scope>
</reference>
<dbReference type="CDD" id="cd01040">
    <property type="entry name" value="Mb-like"/>
    <property type="match status" value="1"/>
</dbReference>
<name>A0A8S3YRK4_9EUPU</name>
<feature type="non-terminal residue" evidence="6">
    <location>
        <position position="211"/>
    </location>
</feature>
<keyword evidence="2" id="KW-0349">Heme</keyword>
<keyword evidence="3" id="KW-0479">Metal-binding</keyword>
<dbReference type="GO" id="GO:0046872">
    <property type="term" value="F:metal ion binding"/>
    <property type="evidence" value="ECO:0007669"/>
    <property type="project" value="UniProtKB-KW"/>
</dbReference>
<dbReference type="SUPFAM" id="SSF46458">
    <property type="entry name" value="Globin-like"/>
    <property type="match status" value="1"/>
</dbReference>
<organism evidence="6 7">
    <name type="scientific">Candidula unifasciata</name>
    <dbReference type="NCBI Taxonomy" id="100452"/>
    <lineage>
        <taxon>Eukaryota</taxon>
        <taxon>Metazoa</taxon>
        <taxon>Spiralia</taxon>
        <taxon>Lophotrochozoa</taxon>
        <taxon>Mollusca</taxon>
        <taxon>Gastropoda</taxon>
        <taxon>Heterobranchia</taxon>
        <taxon>Euthyneura</taxon>
        <taxon>Panpulmonata</taxon>
        <taxon>Eupulmonata</taxon>
        <taxon>Stylommatophora</taxon>
        <taxon>Helicina</taxon>
        <taxon>Helicoidea</taxon>
        <taxon>Geomitridae</taxon>
        <taxon>Candidula</taxon>
    </lineage>
</organism>
<comment type="caution">
    <text evidence="6">The sequence shown here is derived from an EMBL/GenBank/DDBJ whole genome shotgun (WGS) entry which is preliminary data.</text>
</comment>
<dbReference type="Gene3D" id="1.10.490.10">
    <property type="entry name" value="Globins"/>
    <property type="match status" value="1"/>
</dbReference>
<dbReference type="InterPro" id="IPR012292">
    <property type="entry name" value="Globin/Proto"/>
</dbReference>